<organism evidence="1">
    <name type="scientific">marine metagenome</name>
    <dbReference type="NCBI Taxonomy" id="408172"/>
    <lineage>
        <taxon>unclassified sequences</taxon>
        <taxon>metagenomes</taxon>
        <taxon>ecological metagenomes</taxon>
    </lineage>
</organism>
<dbReference type="EMBL" id="UINC01055232">
    <property type="protein sequence ID" value="SVB73865.1"/>
    <property type="molecule type" value="Genomic_DNA"/>
</dbReference>
<proteinExistence type="predicted"/>
<accession>A0A382GGI5</accession>
<evidence type="ECO:0000313" key="1">
    <source>
        <dbReference type="EMBL" id="SVB73865.1"/>
    </source>
</evidence>
<gene>
    <name evidence="1" type="ORF">METZ01_LOCUS226719</name>
</gene>
<protein>
    <submittedName>
        <fullName evidence="1">Uncharacterized protein</fullName>
    </submittedName>
</protein>
<feature type="non-terminal residue" evidence="1">
    <location>
        <position position="76"/>
    </location>
</feature>
<sequence>MSASAAKLKKVAAPPISTPFIKSDLENPKTSMVIWQPISLTSDSIQMERNSSIVATPFFLNVFFISEVATVSKPGI</sequence>
<dbReference type="AlphaFoldDB" id="A0A382GGI5"/>
<name>A0A382GGI5_9ZZZZ</name>
<reference evidence="1" key="1">
    <citation type="submission" date="2018-05" db="EMBL/GenBank/DDBJ databases">
        <authorList>
            <person name="Lanie J.A."/>
            <person name="Ng W.-L."/>
            <person name="Kazmierczak K.M."/>
            <person name="Andrzejewski T.M."/>
            <person name="Davidsen T.M."/>
            <person name="Wayne K.J."/>
            <person name="Tettelin H."/>
            <person name="Glass J.I."/>
            <person name="Rusch D."/>
            <person name="Podicherti R."/>
            <person name="Tsui H.-C.T."/>
            <person name="Winkler M.E."/>
        </authorList>
    </citation>
    <scope>NUCLEOTIDE SEQUENCE</scope>
</reference>